<dbReference type="Proteomes" id="UP000818029">
    <property type="component" value="Chromosome A11"/>
</dbReference>
<evidence type="ECO:0000313" key="4">
    <source>
        <dbReference type="Proteomes" id="UP000818029"/>
    </source>
</evidence>
<sequence>MGFVCGSLLHPFISITMASPTPSQSLPKPFSFKPTIAISSSMVSPTSSSSSSSTGSYSPRWDNSILRQPTTPYDSPPEILRHWIELQQPLASHDRFTVASYNILGDRNVSKHKDLYLNVPSNYIRWGYRKRVLCEEIMRWNPDILCMQEVDKYFDLRNTMEKAGYVGSYKRRTGDNVDGCATFWKPDKFRLLETESIEFKGFGLRDNVAQLSVFEMCRVESRRLVVGNIHVLYNPSRGEVKLGQIRFLSSRAQLLSNRWGNAPVVLGGDFNSTPQSAIYKFLSTSELNVRLCNRRELSGQRSCHPSEVLGGNGESRSSISVMDRVLNDCWTVEEVKAATGTANSHLVMHPLQLNSSYATVKGSTNTRDSNGEPLATSYHSKFLGTVDYLWYSEGVLPIRVLDTLPIDILTRTGGLPCKKIGSDHLALVSEFAFSKSTIEDDNLTTPAVLCLD</sequence>
<dbReference type="InterPro" id="IPR005135">
    <property type="entry name" value="Endo/exonuclease/phosphatase"/>
</dbReference>
<feature type="signal peptide" evidence="2">
    <location>
        <begin position="1"/>
        <end position="18"/>
    </location>
</feature>
<organism evidence="4 5">
    <name type="scientific">Gossypium hirsutum</name>
    <name type="common">Upland cotton</name>
    <name type="synonym">Gossypium mexicanum</name>
    <dbReference type="NCBI Taxonomy" id="3635"/>
    <lineage>
        <taxon>Eukaryota</taxon>
        <taxon>Viridiplantae</taxon>
        <taxon>Streptophyta</taxon>
        <taxon>Embryophyta</taxon>
        <taxon>Tracheophyta</taxon>
        <taxon>Spermatophyta</taxon>
        <taxon>Magnoliopsida</taxon>
        <taxon>eudicotyledons</taxon>
        <taxon>Gunneridae</taxon>
        <taxon>Pentapetalae</taxon>
        <taxon>rosids</taxon>
        <taxon>malvids</taxon>
        <taxon>Malvales</taxon>
        <taxon>Malvaceae</taxon>
        <taxon>Malvoideae</taxon>
        <taxon>Gossypium</taxon>
    </lineage>
</organism>
<dbReference type="AlphaFoldDB" id="A0A1U8L2A4"/>
<evidence type="ECO:0000259" key="3">
    <source>
        <dbReference type="Pfam" id="PF03372"/>
    </source>
</evidence>
<evidence type="ECO:0000256" key="2">
    <source>
        <dbReference type="SAM" id="SignalP"/>
    </source>
</evidence>
<reference evidence="4" key="1">
    <citation type="journal article" date="2020" name="Nat. Genet.">
        <title>Genomic diversifications of five Gossypium allopolyploid species and their impact on cotton improvement.</title>
        <authorList>
            <person name="Chen Z.J."/>
            <person name="Sreedasyam A."/>
            <person name="Ando A."/>
            <person name="Song Q."/>
            <person name="De Santiago L.M."/>
            <person name="Hulse-Kemp A.M."/>
            <person name="Ding M."/>
            <person name="Ye W."/>
            <person name="Kirkbride R.C."/>
            <person name="Jenkins J."/>
            <person name="Plott C."/>
            <person name="Lovell J."/>
            <person name="Lin Y.M."/>
            <person name="Vaughn R."/>
            <person name="Liu B."/>
            <person name="Simpson S."/>
            <person name="Scheffler B.E."/>
            <person name="Wen L."/>
            <person name="Saski C.A."/>
            <person name="Grover C.E."/>
            <person name="Hu G."/>
            <person name="Conover J.L."/>
            <person name="Carlson J.W."/>
            <person name="Shu S."/>
            <person name="Boston L.B."/>
            <person name="Williams M."/>
            <person name="Peterson D.G."/>
            <person name="McGee K."/>
            <person name="Jones D.C."/>
            <person name="Wendel J.F."/>
            <person name="Stelly D.M."/>
            <person name="Grimwood J."/>
            <person name="Schmutz J."/>
        </authorList>
    </citation>
    <scope>NUCLEOTIDE SEQUENCE [LARGE SCALE GENOMIC DNA]</scope>
    <source>
        <strain evidence="4">cv. TM-1</strain>
    </source>
</reference>
<feature type="compositionally biased region" description="Low complexity" evidence="1">
    <location>
        <begin position="41"/>
        <end position="58"/>
    </location>
</feature>
<dbReference type="GO" id="GO:0003730">
    <property type="term" value="F:mRNA 3'-UTR binding"/>
    <property type="evidence" value="ECO:0000318"/>
    <property type="project" value="GO_Central"/>
</dbReference>
<dbReference type="PANTHER" id="PTHR12121:SF82">
    <property type="entry name" value="CARBON CATABOLITE REPRESSOR PROTEIN 4 HOMOLOG 3"/>
    <property type="match status" value="1"/>
</dbReference>
<keyword evidence="2" id="KW-0732">Signal</keyword>
<dbReference type="GO" id="GO:0000175">
    <property type="term" value="F:3'-5'-RNA exonuclease activity"/>
    <property type="evidence" value="ECO:0007669"/>
    <property type="project" value="TreeGrafter"/>
</dbReference>
<evidence type="ECO:0000313" key="5">
    <source>
        <dbReference type="RefSeq" id="XP_016708810.1"/>
    </source>
</evidence>
<accession>A0A1U8L2A4</accession>
<dbReference type="Pfam" id="PF03372">
    <property type="entry name" value="Exo_endo_phos"/>
    <property type="match status" value="1"/>
</dbReference>
<feature type="domain" description="Endonuclease/exonuclease/phosphatase" evidence="3">
    <location>
        <begin position="99"/>
        <end position="424"/>
    </location>
</feature>
<reference evidence="5" key="2">
    <citation type="submission" date="2025-08" db="UniProtKB">
        <authorList>
            <consortium name="RefSeq"/>
        </authorList>
    </citation>
    <scope>IDENTIFICATION</scope>
</reference>
<dbReference type="Gene3D" id="3.60.10.10">
    <property type="entry name" value="Endonuclease/exonuclease/phosphatase"/>
    <property type="match status" value="1"/>
</dbReference>
<dbReference type="RefSeq" id="XP_016708810.1">
    <property type="nucleotide sequence ID" value="XM_016853321.2"/>
</dbReference>
<dbReference type="STRING" id="3635.A0A1U8L2A4"/>
<dbReference type="SUPFAM" id="SSF56219">
    <property type="entry name" value="DNase I-like"/>
    <property type="match status" value="1"/>
</dbReference>
<dbReference type="KEGG" id="ghi:107923110"/>
<evidence type="ECO:0000256" key="1">
    <source>
        <dbReference type="SAM" id="MobiDB-lite"/>
    </source>
</evidence>
<dbReference type="PANTHER" id="PTHR12121">
    <property type="entry name" value="CARBON CATABOLITE REPRESSOR PROTEIN 4"/>
    <property type="match status" value="1"/>
</dbReference>
<gene>
    <name evidence="5" type="primary">LOC107923110</name>
</gene>
<proteinExistence type="predicted"/>
<dbReference type="InterPro" id="IPR036691">
    <property type="entry name" value="Endo/exonu/phosph_ase_sf"/>
</dbReference>
<keyword evidence="4" id="KW-1185">Reference proteome</keyword>
<dbReference type="GeneID" id="107923110"/>
<protein>
    <submittedName>
        <fullName evidence="5">Carbon catabolite repressor protein 4 homolog 3</fullName>
    </submittedName>
</protein>
<dbReference type="InterPro" id="IPR050410">
    <property type="entry name" value="CCR4/nocturin_mRNA_transcr"/>
</dbReference>
<feature type="chain" id="PRO_5010573990" evidence="2">
    <location>
        <begin position="19"/>
        <end position="452"/>
    </location>
</feature>
<feature type="region of interest" description="Disordered" evidence="1">
    <location>
        <begin position="41"/>
        <end position="68"/>
    </location>
</feature>
<dbReference type="OrthoDB" id="428734at2759"/>
<name>A0A1U8L2A4_GOSHI</name>
<dbReference type="PaxDb" id="3635-A0A1U8L2A4"/>